<dbReference type="InterPro" id="IPR050834">
    <property type="entry name" value="Glycosyltransf_2"/>
</dbReference>
<dbReference type="Gene3D" id="3.90.550.10">
    <property type="entry name" value="Spore Coat Polysaccharide Biosynthesis Protein SpsA, Chain A"/>
    <property type="match status" value="1"/>
</dbReference>
<dbReference type="EMBL" id="MZGX01000019">
    <property type="protein sequence ID" value="OPX43309.1"/>
    <property type="molecule type" value="Genomic_DNA"/>
</dbReference>
<feature type="domain" description="Galactosyltransferase C-terminal" evidence="3">
    <location>
        <begin position="176"/>
        <end position="232"/>
    </location>
</feature>
<dbReference type="STRING" id="48256.CLHUN_28570"/>
<dbReference type="SUPFAM" id="SSF53448">
    <property type="entry name" value="Nucleotide-diphospho-sugar transferases"/>
    <property type="match status" value="1"/>
</dbReference>
<dbReference type="OrthoDB" id="9812302at2"/>
<sequence length="296" mass="34397">MSYIKASIVINTKDRISRLYVVLKALESQVDNTVEVIVVFDGCNDETLNTYSKIKFSYPIIEIVSEKNVGRSASRNLGAKKAKGEIIIFIDDDRVPCRDFVKMHIEGHKEPCILLGNRKDVHLTEYKIKKMMISQEEFSGFLDNMESNATIAFDSHDKLSRKLLFFRYNPIIWIVFYTGNVSLERESFLNAGLFDESFKGWGYEDLELGYRLYKQKIKFVKSKATVSYHLTHEISVSDMMEEALRNLKYFSKKVKGDILAKSVIFLLTVPLYLRIFQRYFIRTSFLKGKPESKDIH</sequence>
<dbReference type="Proteomes" id="UP000191554">
    <property type="component" value="Unassembled WGS sequence"/>
</dbReference>
<dbReference type="Pfam" id="PF00535">
    <property type="entry name" value="Glycos_transf_2"/>
    <property type="match status" value="1"/>
</dbReference>
<dbReference type="InterPro" id="IPR027791">
    <property type="entry name" value="Galactosyl_T_C"/>
</dbReference>
<dbReference type="GO" id="GO:0016740">
    <property type="term" value="F:transferase activity"/>
    <property type="evidence" value="ECO:0007669"/>
    <property type="project" value="UniProtKB-KW"/>
</dbReference>
<comment type="caution">
    <text evidence="4">The sequence shown here is derived from an EMBL/GenBank/DDBJ whole genome shotgun (WGS) entry which is preliminary data.</text>
</comment>
<dbReference type="PANTHER" id="PTHR43685">
    <property type="entry name" value="GLYCOSYLTRANSFERASE"/>
    <property type="match status" value="1"/>
</dbReference>
<dbReference type="InterPro" id="IPR029044">
    <property type="entry name" value="Nucleotide-diphossugar_trans"/>
</dbReference>
<dbReference type="PANTHER" id="PTHR43685:SF3">
    <property type="entry name" value="SLR2126 PROTEIN"/>
    <property type="match status" value="1"/>
</dbReference>
<proteinExistence type="predicted"/>
<dbReference type="Pfam" id="PF02709">
    <property type="entry name" value="Glyco_transf_7C"/>
    <property type="match status" value="1"/>
</dbReference>
<evidence type="ECO:0000313" key="5">
    <source>
        <dbReference type="Proteomes" id="UP000191554"/>
    </source>
</evidence>
<keyword evidence="1" id="KW-0808">Transferase</keyword>
<dbReference type="RefSeq" id="WP_080065306.1">
    <property type="nucleotide sequence ID" value="NZ_MZGX01000019.1"/>
</dbReference>
<evidence type="ECO:0000259" key="3">
    <source>
        <dbReference type="Pfam" id="PF02709"/>
    </source>
</evidence>
<gene>
    <name evidence="4" type="primary">kfoC_2</name>
    <name evidence="4" type="ORF">CLHUN_28570</name>
</gene>
<evidence type="ECO:0000256" key="1">
    <source>
        <dbReference type="ARBA" id="ARBA00022679"/>
    </source>
</evidence>
<organism evidence="4 5">
    <name type="scientific">Ruminiclostridium hungatei</name>
    <name type="common">Clostridium hungatei</name>
    <dbReference type="NCBI Taxonomy" id="48256"/>
    <lineage>
        <taxon>Bacteria</taxon>
        <taxon>Bacillati</taxon>
        <taxon>Bacillota</taxon>
        <taxon>Clostridia</taxon>
        <taxon>Eubacteriales</taxon>
        <taxon>Oscillospiraceae</taxon>
        <taxon>Ruminiclostridium</taxon>
    </lineage>
</organism>
<evidence type="ECO:0000313" key="4">
    <source>
        <dbReference type="EMBL" id="OPX43309.1"/>
    </source>
</evidence>
<reference evidence="4 5" key="1">
    <citation type="submission" date="2017-03" db="EMBL/GenBank/DDBJ databases">
        <title>Genome sequence of Clostridium hungatei DSM 14427.</title>
        <authorList>
            <person name="Poehlein A."/>
            <person name="Daniel R."/>
        </authorList>
    </citation>
    <scope>NUCLEOTIDE SEQUENCE [LARGE SCALE GENOMIC DNA]</scope>
    <source>
        <strain evidence="4 5">DSM 14427</strain>
    </source>
</reference>
<dbReference type="InterPro" id="IPR001173">
    <property type="entry name" value="Glyco_trans_2-like"/>
</dbReference>
<dbReference type="AlphaFoldDB" id="A0A1V4SHE6"/>
<name>A0A1V4SHE6_RUMHU</name>
<feature type="domain" description="Glycosyltransferase 2-like" evidence="2">
    <location>
        <begin position="7"/>
        <end position="143"/>
    </location>
</feature>
<evidence type="ECO:0000259" key="2">
    <source>
        <dbReference type="Pfam" id="PF00535"/>
    </source>
</evidence>
<accession>A0A1V4SHE6</accession>
<keyword evidence="5" id="KW-1185">Reference proteome</keyword>
<protein>
    <submittedName>
        <fullName evidence="4">Chondroitin synthase</fullName>
    </submittedName>
</protein>